<reference evidence="1 2" key="1">
    <citation type="submission" date="2018-01" db="EMBL/GenBank/DDBJ databases">
        <title>Denitrification phenotypes of diverse strains of Pseudomonas stutzeri.</title>
        <authorList>
            <person name="Milligan D.A."/>
            <person name="Bergaust L."/>
            <person name="Bakken L.R."/>
            <person name="Frostegard A."/>
        </authorList>
    </citation>
    <scope>NUCLEOTIDE SEQUENCE [LARGE SCALE GENOMIC DNA]</scope>
    <source>
        <strain evidence="1 2">28a3</strain>
    </source>
</reference>
<name>A0A2N8STZ1_STUST</name>
<protein>
    <submittedName>
        <fullName evidence="1">Uncharacterized protein</fullName>
    </submittedName>
</protein>
<comment type="caution">
    <text evidence="1">The sequence shown here is derived from an EMBL/GenBank/DDBJ whole genome shotgun (WGS) entry which is preliminary data.</text>
</comment>
<dbReference type="EMBL" id="POUW01000003">
    <property type="protein sequence ID" value="PNG05929.1"/>
    <property type="molecule type" value="Genomic_DNA"/>
</dbReference>
<gene>
    <name evidence="1" type="ORF">CXL00_08845</name>
</gene>
<evidence type="ECO:0000313" key="1">
    <source>
        <dbReference type="EMBL" id="PNG05929.1"/>
    </source>
</evidence>
<sequence>MLTDSQVSTLFDYAHVERQASYLTDMEEPYYFRRRQHGIKVPTSELDPHVALLVKALSATGCFSFSSCDGHEADSPCGAMPLQVELVGEMSSAWAKYMLDQAANAGIEFSGLRLNDCCWCLEERLTAAELETRELVLIRRQAIELGQFLYSNRLRFRQERIQWMKTFQPRANGTNTPNNTHRTPVEFRVRLSDSSGFAVEFSVGGYRELDERCRAAFLSWQALHPREKRKPGWFAQQELDELEAQSLLAHEELRACELELREATEPMSPNDISGFLHKIQAVRQHVERFNYQRQLRTAPVLKIEIAASAHGEWRAPWGDSKPVRIRIMRTDSADNPENWRFVFRRTGLKGHTSSTQSWLLLWMGFREAFRDVI</sequence>
<evidence type="ECO:0000313" key="2">
    <source>
        <dbReference type="Proteomes" id="UP000235897"/>
    </source>
</evidence>
<proteinExistence type="predicted"/>
<accession>A0A2N8STZ1</accession>
<dbReference type="Proteomes" id="UP000235897">
    <property type="component" value="Unassembled WGS sequence"/>
</dbReference>
<dbReference type="AlphaFoldDB" id="A0A2N8STZ1"/>
<organism evidence="1 2">
    <name type="scientific">Stutzerimonas stutzeri</name>
    <name type="common">Pseudomonas stutzeri</name>
    <dbReference type="NCBI Taxonomy" id="316"/>
    <lineage>
        <taxon>Bacteria</taxon>
        <taxon>Pseudomonadati</taxon>
        <taxon>Pseudomonadota</taxon>
        <taxon>Gammaproteobacteria</taxon>
        <taxon>Pseudomonadales</taxon>
        <taxon>Pseudomonadaceae</taxon>
        <taxon>Stutzerimonas</taxon>
    </lineage>
</organism>